<dbReference type="EMBL" id="VWXX01000004">
    <property type="protein sequence ID" value="KAA6186688.1"/>
    <property type="molecule type" value="Genomic_DNA"/>
</dbReference>
<dbReference type="InterPro" id="IPR051679">
    <property type="entry name" value="DASS-Related_Transporters"/>
</dbReference>
<keyword evidence="3 7" id="KW-0812">Transmembrane</keyword>
<dbReference type="PANTHER" id="PTHR43652">
    <property type="entry name" value="BASIC AMINO ACID ANTIPORTER YFCC-RELATED"/>
    <property type="match status" value="1"/>
</dbReference>
<evidence type="ECO:0000256" key="7">
    <source>
        <dbReference type="SAM" id="Phobius"/>
    </source>
</evidence>
<dbReference type="AlphaFoldDB" id="A0A5M8FP68"/>
<feature type="transmembrane region" description="Helical" evidence="7">
    <location>
        <begin position="141"/>
        <end position="161"/>
    </location>
</feature>
<keyword evidence="4" id="KW-0677">Repeat</keyword>
<feature type="transmembrane region" description="Helical" evidence="7">
    <location>
        <begin position="52"/>
        <end position="71"/>
    </location>
</feature>
<dbReference type="GO" id="GO:0008324">
    <property type="term" value="F:monoatomic cation transmembrane transporter activity"/>
    <property type="evidence" value="ECO:0007669"/>
    <property type="project" value="InterPro"/>
</dbReference>
<dbReference type="OrthoDB" id="9809303at2"/>
<keyword evidence="2" id="KW-0813">Transport</keyword>
<feature type="transmembrane region" description="Helical" evidence="7">
    <location>
        <begin position="533"/>
        <end position="566"/>
    </location>
</feature>
<evidence type="ECO:0000256" key="2">
    <source>
        <dbReference type="ARBA" id="ARBA00022448"/>
    </source>
</evidence>
<organism evidence="9 10">
    <name type="scientific">Thiohalocapsa marina</name>
    <dbReference type="NCBI Taxonomy" id="424902"/>
    <lineage>
        <taxon>Bacteria</taxon>
        <taxon>Pseudomonadati</taxon>
        <taxon>Pseudomonadota</taxon>
        <taxon>Gammaproteobacteria</taxon>
        <taxon>Chromatiales</taxon>
        <taxon>Chromatiaceae</taxon>
        <taxon>Thiohalocapsa</taxon>
    </lineage>
</organism>
<evidence type="ECO:0000256" key="6">
    <source>
        <dbReference type="ARBA" id="ARBA00023136"/>
    </source>
</evidence>
<dbReference type="GO" id="GO:0005886">
    <property type="term" value="C:plasma membrane"/>
    <property type="evidence" value="ECO:0007669"/>
    <property type="project" value="TreeGrafter"/>
</dbReference>
<dbReference type="PROSITE" id="PS51202">
    <property type="entry name" value="RCK_C"/>
    <property type="match status" value="2"/>
</dbReference>
<dbReference type="SUPFAM" id="SSF116726">
    <property type="entry name" value="TrkA C-terminal domain-like"/>
    <property type="match status" value="2"/>
</dbReference>
<keyword evidence="5 7" id="KW-1133">Transmembrane helix</keyword>
<protein>
    <submittedName>
        <fullName evidence="9">TRAP transporter large permease subunit</fullName>
    </submittedName>
</protein>
<feature type="transmembrane region" description="Helical" evidence="7">
    <location>
        <begin position="467"/>
        <end position="485"/>
    </location>
</feature>
<keyword evidence="10" id="KW-1185">Reference proteome</keyword>
<comment type="subcellular location">
    <subcellularLocation>
        <location evidence="1">Membrane</location>
        <topology evidence="1">Multi-pass membrane protein</topology>
    </subcellularLocation>
</comment>
<evidence type="ECO:0000313" key="9">
    <source>
        <dbReference type="EMBL" id="KAA6186688.1"/>
    </source>
</evidence>
<dbReference type="Pfam" id="PF03600">
    <property type="entry name" value="CitMHS"/>
    <property type="match status" value="1"/>
</dbReference>
<feature type="domain" description="RCK C-terminal" evidence="8">
    <location>
        <begin position="315"/>
        <end position="400"/>
    </location>
</feature>
<accession>A0A5M8FP68</accession>
<feature type="transmembrane region" description="Helical" evidence="7">
    <location>
        <begin position="586"/>
        <end position="609"/>
    </location>
</feature>
<evidence type="ECO:0000313" key="10">
    <source>
        <dbReference type="Proteomes" id="UP000322981"/>
    </source>
</evidence>
<sequence length="612" mass="66842">MTLDLILVLLLLGTAVLMFAINRPPADAVAMLMMLALPFTGVISVQESLVGFSNPNIILIAAMFVIGDALARTGVARSIGDWITRHAGNSRWRLLVMLMLAVGLLGSTMSTTGVVAIFIPIVLRIASQQGLAPGQLMMPMAYAALISGMMTLVATSSNLVVNYELTRTGADGFHFFSFTAFGLPILLVATLYMLLAQRWLRPADSTSARRRHRPNLMQWVERYRLAEREYRVRVRPDSPLLGKTLRELDLTRTTGIRIILIERGVGRSRQLLRRRPKRMLQAGDVLLIDVDLERTQLDLDEMGRRYGVDILPQTGRYFVDKSQAVGMLEVMIPESSRFIGKTVAEAEQLTGYELTVVGMRRASEALEPHGLREQRIQVGDTVLLAGPWKTIRRLQGETGDLIVLNLPRELDEYLPGAKRAPYAVLTLLLVVVLMATGVVANVQAALIGCVLMVFFRCISLEKAYKSIQLKTLVLIVGMMPFALALERTGGVTMAADALTYAVGDAGPYAVMALLFAITVVLGLFIVNTANALLLAPVGLAVAEALGASPYPFAMIIALAASTGFMTPISPVNTMVATAGNYRFVDFIRIGLPLTLLTMAISVLMVPWLLPLY</sequence>
<dbReference type="PANTHER" id="PTHR43652:SF1">
    <property type="entry name" value="RESPONSE REGULATOR"/>
    <property type="match status" value="1"/>
</dbReference>
<dbReference type="RefSeq" id="WP_150090959.1">
    <property type="nucleotide sequence ID" value="NZ_VWXX01000004.1"/>
</dbReference>
<proteinExistence type="predicted"/>
<feature type="transmembrane region" description="Helical" evidence="7">
    <location>
        <begin position="92"/>
        <end position="121"/>
    </location>
</feature>
<evidence type="ECO:0000256" key="5">
    <source>
        <dbReference type="ARBA" id="ARBA00022989"/>
    </source>
</evidence>
<feature type="domain" description="RCK C-terminal" evidence="8">
    <location>
        <begin position="217"/>
        <end position="305"/>
    </location>
</feature>
<evidence type="ECO:0000259" key="8">
    <source>
        <dbReference type="PROSITE" id="PS51202"/>
    </source>
</evidence>
<dbReference type="GO" id="GO:0006813">
    <property type="term" value="P:potassium ion transport"/>
    <property type="evidence" value="ECO:0007669"/>
    <property type="project" value="InterPro"/>
</dbReference>
<name>A0A5M8FP68_9GAMM</name>
<feature type="transmembrane region" description="Helical" evidence="7">
    <location>
        <begin position="173"/>
        <end position="195"/>
    </location>
</feature>
<reference evidence="9 10" key="1">
    <citation type="submission" date="2019-09" db="EMBL/GenBank/DDBJ databases">
        <title>Whole-genome sequence of the purple sulfur bacterium Thiohalocapsa marina DSM 19078.</title>
        <authorList>
            <person name="Kyndt J.A."/>
            <person name="Meyer T.E."/>
        </authorList>
    </citation>
    <scope>NUCLEOTIDE SEQUENCE [LARGE SCALE GENOMIC DNA]</scope>
    <source>
        <strain evidence="9 10">DSM 19078</strain>
    </source>
</reference>
<keyword evidence="6 7" id="KW-0472">Membrane</keyword>
<dbReference type="Gene3D" id="3.30.70.1450">
    <property type="entry name" value="Regulator of K+ conductance, C-terminal domain"/>
    <property type="match status" value="2"/>
</dbReference>
<evidence type="ECO:0000256" key="3">
    <source>
        <dbReference type="ARBA" id="ARBA00022692"/>
    </source>
</evidence>
<dbReference type="InterPro" id="IPR006037">
    <property type="entry name" value="RCK_C"/>
</dbReference>
<dbReference type="InterPro" id="IPR004680">
    <property type="entry name" value="Cit_transptr-like_dom"/>
</dbReference>
<comment type="caution">
    <text evidence="9">The sequence shown here is derived from an EMBL/GenBank/DDBJ whole genome shotgun (WGS) entry which is preliminary data.</text>
</comment>
<feature type="transmembrane region" description="Helical" evidence="7">
    <location>
        <begin position="505"/>
        <end position="526"/>
    </location>
</feature>
<gene>
    <name evidence="9" type="ORF">F2Q65_04785</name>
</gene>
<dbReference type="Proteomes" id="UP000322981">
    <property type="component" value="Unassembled WGS sequence"/>
</dbReference>
<dbReference type="InterPro" id="IPR036721">
    <property type="entry name" value="RCK_C_sf"/>
</dbReference>
<evidence type="ECO:0000256" key="1">
    <source>
        <dbReference type="ARBA" id="ARBA00004141"/>
    </source>
</evidence>
<feature type="transmembrane region" description="Helical" evidence="7">
    <location>
        <begin position="422"/>
        <end position="455"/>
    </location>
</feature>
<dbReference type="Pfam" id="PF02080">
    <property type="entry name" value="TrkA_C"/>
    <property type="match status" value="2"/>
</dbReference>
<evidence type="ECO:0000256" key="4">
    <source>
        <dbReference type="ARBA" id="ARBA00022737"/>
    </source>
</evidence>